<evidence type="ECO:0000256" key="16">
    <source>
        <dbReference type="SAM" id="Phobius"/>
    </source>
</evidence>
<dbReference type="SUPFAM" id="SSF52317">
    <property type="entry name" value="Class I glutamine amidotransferase-like"/>
    <property type="match status" value="1"/>
</dbReference>
<keyword evidence="9" id="KW-0732">Signal</keyword>
<evidence type="ECO:0000256" key="7">
    <source>
        <dbReference type="ARBA" id="ARBA00022679"/>
    </source>
</evidence>
<keyword evidence="10 15" id="KW-0378">Hydrolase</keyword>
<keyword evidence="8 16" id="KW-0812">Transmembrane</keyword>
<protein>
    <recommendedName>
        <fullName evidence="15">folate gamma-glutamyl hydrolase</fullName>
        <ecNumber evidence="15">3.4.19.9</ecNumber>
    </recommendedName>
</protein>
<evidence type="ECO:0000256" key="5">
    <source>
        <dbReference type="ARBA" id="ARBA00022525"/>
    </source>
</evidence>
<dbReference type="GO" id="GO:0000030">
    <property type="term" value="F:mannosyltransferase activity"/>
    <property type="evidence" value="ECO:0007669"/>
    <property type="project" value="InterPro"/>
</dbReference>
<evidence type="ECO:0000256" key="15">
    <source>
        <dbReference type="PROSITE-ProRule" id="PRU00607"/>
    </source>
</evidence>
<comment type="pathway">
    <text evidence="3">Protein modification; protein glycosylation.</text>
</comment>
<gene>
    <name evidence="18" type="ORF">WN48_04917</name>
</gene>
<comment type="similarity">
    <text evidence="4">Belongs to the peptidase C26 family.</text>
</comment>
<feature type="domain" description="Glutamine amidotransferase" evidence="17">
    <location>
        <begin position="380"/>
        <end position="544"/>
    </location>
</feature>
<evidence type="ECO:0000256" key="4">
    <source>
        <dbReference type="ARBA" id="ARBA00011083"/>
    </source>
</evidence>
<comment type="catalytic activity">
    <reaction evidence="15">
        <text>(6S)-5,6,7,8-tetrahydrofolyl-(gamma-L-Glu)(n) + (n-1) H2O = (6S)-5,6,7,8-tetrahydrofolate + (n-1) L-glutamate</text>
        <dbReference type="Rhea" id="RHEA:56784"/>
        <dbReference type="Rhea" id="RHEA-COMP:14738"/>
        <dbReference type="ChEBI" id="CHEBI:15377"/>
        <dbReference type="ChEBI" id="CHEBI:29985"/>
        <dbReference type="ChEBI" id="CHEBI:57453"/>
        <dbReference type="ChEBI" id="CHEBI:141005"/>
        <dbReference type="EC" id="3.4.19.9"/>
    </reaction>
</comment>
<keyword evidence="19" id="KW-1185">Reference proteome</keyword>
<reference evidence="18 19" key="1">
    <citation type="submission" date="2015-07" db="EMBL/GenBank/DDBJ databases">
        <title>The genome of Eufriesea mexicana.</title>
        <authorList>
            <person name="Pan H."/>
            <person name="Kapheim K."/>
        </authorList>
    </citation>
    <scope>NUCLEOTIDE SEQUENCE [LARGE SCALE GENOMIC DNA]</scope>
    <source>
        <strain evidence="18">0111107269</strain>
        <tissue evidence="18">Whole body</tissue>
    </source>
</reference>
<name>A0A310SLG0_9HYME</name>
<evidence type="ECO:0000256" key="3">
    <source>
        <dbReference type="ARBA" id="ARBA00004922"/>
    </source>
</evidence>
<accession>A0A310SLG0</accession>
<dbReference type="SUPFAM" id="SSF53756">
    <property type="entry name" value="UDP-Glycosyltransferase/glycogen phosphorylase"/>
    <property type="match status" value="1"/>
</dbReference>
<dbReference type="OrthoDB" id="614844at2759"/>
<dbReference type="PROSITE" id="PS51273">
    <property type="entry name" value="GATASE_TYPE_1"/>
    <property type="match status" value="1"/>
</dbReference>
<evidence type="ECO:0000256" key="1">
    <source>
        <dbReference type="ARBA" id="ARBA00004239"/>
    </source>
</evidence>
<keyword evidence="12 16" id="KW-1133">Transmembrane helix</keyword>
<feature type="active site" evidence="15">
    <location>
        <position position="539"/>
    </location>
</feature>
<dbReference type="InterPro" id="IPR015527">
    <property type="entry name" value="Pept_C26_g-glut_hydrolase"/>
</dbReference>
<feature type="active site" description="Proton donor" evidence="14">
    <location>
        <position position="539"/>
    </location>
</feature>
<feature type="active site" description="Nucleophile" evidence="14 15">
    <location>
        <position position="428"/>
    </location>
</feature>
<organism evidence="18 19">
    <name type="scientific">Eufriesea mexicana</name>
    <dbReference type="NCBI Taxonomy" id="516756"/>
    <lineage>
        <taxon>Eukaryota</taxon>
        <taxon>Metazoa</taxon>
        <taxon>Ecdysozoa</taxon>
        <taxon>Arthropoda</taxon>
        <taxon>Hexapoda</taxon>
        <taxon>Insecta</taxon>
        <taxon>Pterygota</taxon>
        <taxon>Neoptera</taxon>
        <taxon>Endopterygota</taxon>
        <taxon>Hymenoptera</taxon>
        <taxon>Apocrita</taxon>
        <taxon>Aculeata</taxon>
        <taxon>Apoidea</taxon>
        <taxon>Anthophila</taxon>
        <taxon>Apidae</taxon>
        <taxon>Eufriesea</taxon>
    </lineage>
</organism>
<dbReference type="InterPro" id="IPR029062">
    <property type="entry name" value="Class_I_gatase-like"/>
</dbReference>
<evidence type="ECO:0000256" key="2">
    <source>
        <dbReference type="ARBA" id="ARBA00004389"/>
    </source>
</evidence>
<dbReference type="PROSITE" id="PS51275">
    <property type="entry name" value="PEPTIDASE_C26_GGH"/>
    <property type="match status" value="1"/>
</dbReference>
<dbReference type="AlphaFoldDB" id="A0A310SLG0"/>
<evidence type="ECO:0000256" key="10">
    <source>
        <dbReference type="ARBA" id="ARBA00022801"/>
    </source>
</evidence>
<dbReference type="InterPro" id="IPR026051">
    <property type="entry name" value="ALG1-like"/>
</dbReference>
<dbReference type="EMBL" id="KQ762903">
    <property type="protein sequence ID" value="OAD55275.1"/>
    <property type="molecule type" value="Genomic_DNA"/>
</dbReference>
<evidence type="ECO:0000313" key="19">
    <source>
        <dbReference type="Proteomes" id="UP000250275"/>
    </source>
</evidence>
<sequence>MWSIYLFCVIPLILFIIGKLYLSVHRKHKNVCIVVLGDLGRSPRMQYHAISFVKEGFTVDFIGYPGSSPLKQIKENSRIQIYYLRPPPKIEDKLSRSFYYMIKTIWQTFNLLWVLFNKHIPSYILIQNPPAIPTIPVCWFYSIVVGSQFIIDWHNYAYTLMALSLKDDHFLVKFAKIIEIYFGSKAHYSFCVSQAMKEDLQKKWQILSKVLYDRPGNQFQPISLAEKHAFLLKLKCIENEIHLPSKRLGLIVSSTSWTEDEDFSILLNALQEYENAIVQNTCNLPDLICIITGKGPLKEFYTAIIKLKNWEHVTVLTPWLESEDYPKMLASADLGICLHTSSSGLDLPMKIIDMFGCKLPVCAYNFKWIGKNESYYRNILNNINGVLWPGGATLFDNDDGYADAGYLIYKIARRMNKNGDYFPIFGICLGFELLTYVVANRTKHRIDCDSINEALPLEFTPDFRKGRMFNKASSDIIDILKTKNVTSNFHQYCVTKQKLQKVGIDNQFRILSYNHDKDGIKFISSLEHVNYPFYGVQFHPEKNLYEWILGRKIPHGTNAIKTAQYFANFFVNEARKNNHEFASKDEEALSLIYNYPVTYTGLKNSSFVQCYIFKN</sequence>
<keyword evidence="13 16" id="KW-0472">Membrane</keyword>
<dbReference type="FunFam" id="3.40.50.880:FF:000024">
    <property type="entry name" value="Folate gamma-glutamyl hydrolase"/>
    <property type="match status" value="1"/>
</dbReference>
<evidence type="ECO:0000256" key="11">
    <source>
        <dbReference type="ARBA" id="ARBA00022824"/>
    </source>
</evidence>
<dbReference type="Pfam" id="PF00117">
    <property type="entry name" value="GATase"/>
    <property type="match status" value="1"/>
</dbReference>
<proteinExistence type="inferred from homology"/>
<keyword evidence="11" id="KW-0256">Endoplasmic reticulum</keyword>
<comment type="subcellular location">
    <subcellularLocation>
        <location evidence="2">Endoplasmic reticulum membrane</location>
        <topology evidence="2">Single-pass membrane protein</topology>
    </subcellularLocation>
    <subcellularLocation>
        <location evidence="1">Secreted</location>
        <location evidence="1">Extracellular space</location>
    </subcellularLocation>
</comment>
<dbReference type="Proteomes" id="UP000250275">
    <property type="component" value="Unassembled WGS sequence"/>
</dbReference>
<dbReference type="EC" id="3.4.19.9" evidence="15"/>
<feature type="transmembrane region" description="Helical" evidence="16">
    <location>
        <begin position="6"/>
        <end position="22"/>
    </location>
</feature>
<dbReference type="PANTHER" id="PTHR13036:SF0">
    <property type="entry name" value="CHITOBIOSYLDIPHOSPHODOLICHOL BETA-MANNOSYLTRANSFERASE"/>
    <property type="match status" value="1"/>
</dbReference>
<keyword evidence="5" id="KW-0964">Secreted</keyword>
<evidence type="ECO:0000256" key="13">
    <source>
        <dbReference type="ARBA" id="ARBA00023136"/>
    </source>
</evidence>
<dbReference type="Gene3D" id="3.40.50.880">
    <property type="match status" value="1"/>
</dbReference>
<evidence type="ECO:0000256" key="12">
    <source>
        <dbReference type="ARBA" id="ARBA00022989"/>
    </source>
</evidence>
<keyword evidence="7 18" id="KW-0808">Transferase</keyword>
<dbReference type="PANTHER" id="PTHR13036">
    <property type="entry name" value="BETA1,4 MANNOSYLTRANSFERASE"/>
    <property type="match status" value="1"/>
</dbReference>
<dbReference type="GO" id="GO:0034722">
    <property type="term" value="F:gamma-glutamyl-peptidase activity"/>
    <property type="evidence" value="ECO:0007669"/>
    <property type="project" value="UniProtKB-UniRule"/>
</dbReference>
<evidence type="ECO:0000256" key="6">
    <source>
        <dbReference type="ARBA" id="ARBA00022676"/>
    </source>
</evidence>
<evidence type="ECO:0000313" key="18">
    <source>
        <dbReference type="EMBL" id="OAD55275.1"/>
    </source>
</evidence>
<keyword evidence="6 18" id="KW-0328">Glycosyltransferase</keyword>
<evidence type="ECO:0000256" key="9">
    <source>
        <dbReference type="ARBA" id="ARBA00022729"/>
    </source>
</evidence>
<evidence type="ECO:0000259" key="17">
    <source>
        <dbReference type="Pfam" id="PF00117"/>
    </source>
</evidence>
<dbReference type="InterPro" id="IPR017926">
    <property type="entry name" value="GATASE"/>
</dbReference>
<dbReference type="GO" id="GO:0005789">
    <property type="term" value="C:endoplasmic reticulum membrane"/>
    <property type="evidence" value="ECO:0007669"/>
    <property type="project" value="UniProtKB-SubCell"/>
</dbReference>
<evidence type="ECO:0000256" key="8">
    <source>
        <dbReference type="ARBA" id="ARBA00022692"/>
    </source>
</evidence>
<dbReference type="GO" id="GO:0005576">
    <property type="term" value="C:extracellular region"/>
    <property type="evidence" value="ECO:0007669"/>
    <property type="project" value="UniProtKB-SubCell"/>
</dbReference>
<evidence type="ECO:0000256" key="14">
    <source>
        <dbReference type="PIRSR" id="PIRSR615527-1"/>
    </source>
</evidence>